<feature type="non-terminal residue" evidence="11">
    <location>
        <position position="1"/>
    </location>
</feature>
<dbReference type="GO" id="GO:0005739">
    <property type="term" value="C:mitochondrion"/>
    <property type="evidence" value="ECO:0007669"/>
    <property type="project" value="TreeGrafter"/>
</dbReference>
<evidence type="ECO:0000313" key="11">
    <source>
        <dbReference type="EMBL" id="TVY85977.1"/>
    </source>
</evidence>
<protein>
    <submittedName>
        <fullName evidence="11">Cytochrome c mitochondrial import factor</fullName>
    </submittedName>
</protein>
<accession>A0A559LZ42</accession>
<evidence type="ECO:0000256" key="2">
    <source>
        <dbReference type="ARBA" id="ARBA00004370"/>
    </source>
</evidence>
<dbReference type="PANTHER" id="PTHR19370">
    <property type="entry name" value="NADH-CYTOCHROME B5 REDUCTASE"/>
    <property type="match status" value="1"/>
</dbReference>
<comment type="cofactor">
    <cofactor evidence="1 8">
        <name>FAD</name>
        <dbReference type="ChEBI" id="CHEBI:57692"/>
    </cofactor>
</comment>
<evidence type="ECO:0000259" key="10">
    <source>
        <dbReference type="PROSITE" id="PS51384"/>
    </source>
</evidence>
<name>A0A559LZ42_9HELO</name>
<evidence type="ECO:0000256" key="8">
    <source>
        <dbReference type="PIRSR" id="PIRSR601834-1"/>
    </source>
</evidence>
<dbReference type="Proteomes" id="UP000315522">
    <property type="component" value="Unassembled WGS sequence"/>
</dbReference>
<dbReference type="Pfam" id="PF00175">
    <property type="entry name" value="NAD_binding_1"/>
    <property type="match status" value="1"/>
</dbReference>
<dbReference type="InterPro" id="IPR001433">
    <property type="entry name" value="OxRdtase_FAD/NAD-bd"/>
</dbReference>
<keyword evidence="6" id="KW-0560">Oxidoreductase</keyword>
<evidence type="ECO:0000256" key="4">
    <source>
        <dbReference type="ARBA" id="ARBA00022630"/>
    </source>
</evidence>
<keyword evidence="4 8" id="KW-0285">Flavoprotein</keyword>
<evidence type="ECO:0000256" key="1">
    <source>
        <dbReference type="ARBA" id="ARBA00001974"/>
    </source>
</evidence>
<gene>
    <name evidence="11" type="primary">CYC2</name>
    <name evidence="11" type="ORF">LAWI1_G009020</name>
</gene>
<feature type="non-terminal residue" evidence="11">
    <location>
        <position position="347"/>
    </location>
</feature>
<evidence type="ECO:0000256" key="5">
    <source>
        <dbReference type="ARBA" id="ARBA00022827"/>
    </source>
</evidence>
<comment type="similarity">
    <text evidence="3">Belongs to the flavoprotein pyridine nucleotide cytochrome reductase family.</text>
</comment>
<evidence type="ECO:0000256" key="9">
    <source>
        <dbReference type="SAM" id="MobiDB-lite"/>
    </source>
</evidence>
<dbReference type="AlphaFoldDB" id="A0A559LZ42"/>
<feature type="binding site" evidence="8">
    <location>
        <position position="108"/>
    </location>
    <ligand>
        <name>FAD</name>
        <dbReference type="ChEBI" id="CHEBI:57692"/>
    </ligand>
</feature>
<feature type="binding site" evidence="8">
    <location>
        <position position="135"/>
    </location>
    <ligand>
        <name>FAD</name>
        <dbReference type="ChEBI" id="CHEBI:57692"/>
    </ligand>
</feature>
<dbReference type="PROSITE" id="PS51384">
    <property type="entry name" value="FAD_FR"/>
    <property type="match status" value="1"/>
</dbReference>
<dbReference type="InterPro" id="IPR001834">
    <property type="entry name" value="CBR-like"/>
</dbReference>
<feature type="binding site" evidence="8">
    <location>
        <position position="134"/>
    </location>
    <ligand>
        <name>FAD</name>
        <dbReference type="ChEBI" id="CHEBI:57692"/>
    </ligand>
</feature>
<feature type="domain" description="FAD-binding FR-type" evidence="10">
    <location>
        <begin position="43"/>
        <end position="159"/>
    </location>
</feature>
<feature type="binding site" evidence="8">
    <location>
        <position position="106"/>
    </location>
    <ligand>
        <name>FAD</name>
        <dbReference type="ChEBI" id="CHEBI:57692"/>
    </ligand>
</feature>
<dbReference type="InterPro" id="IPR017927">
    <property type="entry name" value="FAD-bd_FR_type"/>
</dbReference>
<dbReference type="EMBL" id="QGML01004583">
    <property type="protein sequence ID" value="TVY85977.1"/>
    <property type="molecule type" value="Genomic_DNA"/>
</dbReference>
<dbReference type="SUPFAM" id="SSF52343">
    <property type="entry name" value="Ferredoxin reductase-like, C-terminal NADP-linked domain"/>
    <property type="match status" value="1"/>
</dbReference>
<keyword evidence="7" id="KW-0472">Membrane</keyword>
<dbReference type="GO" id="GO:0016020">
    <property type="term" value="C:membrane"/>
    <property type="evidence" value="ECO:0007669"/>
    <property type="project" value="UniProtKB-SubCell"/>
</dbReference>
<dbReference type="InterPro" id="IPR017938">
    <property type="entry name" value="Riboflavin_synthase-like_b-brl"/>
</dbReference>
<evidence type="ECO:0000256" key="6">
    <source>
        <dbReference type="ARBA" id="ARBA00023002"/>
    </source>
</evidence>
<dbReference type="Gene3D" id="3.40.50.80">
    <property type="entry name" value="Nucleotide-binding domain of ferredoxin-NADP reductase (FNR) module"/>
    <property type="match status" value="1"/>
</dbReference>
<dbReference type="SUPFAM" id="SSF63380">
    <property type="entry name" value="Riboflavin synthase domain-like"/>
    <property type="match status" value="1"/>
</dbReference>
<evidence type="ECO:0000256" key="3">
    <source>
        <dbReference type="ARBA" id="ARBA00006105"/>
    </source>
</evidence>
<sequence length="347" mass="38576">SRPPRKTKWLKRGSLLAIPILSYLTYTYTTIFPKKPTKIFDPPRFTPFAVIAREYVSATSMVLTLRPRAGSGSIERECGDQDPYAEAWERGPWSVEAKQPELQIARAYTPLPPLEGNGKRDLRFLIRREERGEVSRYLHALPLGAQVELRGPKTEAELPATVSDVVFLAGGTGIAPALQVVYTLLERRKGGQMPRIRVVWANRKREDCIGGASSTTHHLPTLNGSSNGNDNENTTPGPGYIVRELQNLQRKYPGNLQVQYVVDEEGTALDQKRIAPLLGTPQADASTVKYSPVTTRIDSKLLFVSGPEGFVEYLAGPKKWEGGKEGQGELGGVLRRMGIRDWKVWKL</sequence>
<comment type="subcellular location">
    <subcellularLocation>
        <location evidence="2">Membrane</location>
    </subcellularLocation>
</comment>
<dbReference type="InterPro" id="IPR008333">
    <property type="entry name" value="Cbr1-like_FAD-bd_dom"/>
</dbReference>
<evidence type="ECO:0000256" key="7">
    <source>
        <dbReference type="ARBA" id="ARBA00023136"/>
    </source>
</evidence>
<dbReference type="InterPro" id="IPR039261">
    <property type="entry name" value="FNR_nucleotide-bd"/>
</dbReference>
<dbReference type="Pfam" id="PF00970">
    <property type="entry name" value="FAD_binding_6"/>
    <property type="match status" value="1"/>
</dbReference>
<comment type="caution">
    <text evidence="11">The sequence shown here is derived from an EMBL/GenBank/DDBJ whole genome shotgun (WGS) entry which is preliminary data.</text>
</comment>
<keyword evidence="12" id="KW-1185">Reference proteome</keyword>
<reference evidence="11 12" key="1">
    <citation type="submission" date="2018-05" db="EMBL/GenBank/DDBJ databases">
        <title>Genome sequencing and assembly of the regulated plant pathogen Lachnellula willkommii and related sister species for the development of diagnostic species identification markers.</title>
        <authorList>
            <person name="Giroux E."/>
            <person name="Bilodeau G."/>
        </authorList>
    </citation>
    <scope>NUCLEOTIDE SEQUENCE [LARGE SCALE GENOMIC DNA]</scope>
    <source>
        <strain evidence="11 12">CBS 172.35</strain>
    </source>
</reference>
<dbReference type="GO" id="GO:0016491">
    <property type="term" value="F:oxidoreductase activity"/>
    <property type="evidence" value="ECO:0007669"/>
    <property type="project" value="UniProtKB-KW"/>
</dbReference>
<evidence type="ECO:0000313" key="12">
    <source>
        <dbReference type="Proteomes" id="UP000315522"/>
    </source>
</evidence>
<dbReference type="Gene3D" id="2.40.30.10">
    <property type="entry name" value="Translation factors"/>
    <property type="match status" value="1"/>
</dbReference>
<organism evidence="11 12">
    <name type="scientific">Lachnellula willkommii</name>
    <dbReference type="NCBI Taxonomy" id="215461"/>
    <lineage>
        <taxon>Eukaryota</taxon>
        <taxon>Fungi</taxon>
        <taxon>Dikarya</taxon>
        <taxon>Ascomycota</taxon>
        <taxon>Pezizomycotina</taxon>
        <taxon>Leotiomycetes</taxon>
        <taxon>Helotiales</taxon>
        <taxon>Lachnaceae</taxon>
        <taxon>Lachnellula</taxon>
    </lineage>
</organism>
<dbReference type="PANTHER" id="PTHR19370:SF189">
    <property type="entry name" value="CYTOCHROME C MITOCHONDRIAL IMPORT FACTOR CYC2"/>
    <property type="match status" value="1"/>
</dbReference>
<dbReference type="PRINTS" id="PR00406">
    <property type="entry name" value="CYTB5RDTASE"/>
</dbReference>
<keyword evidence="5 8" id="KW-0274">FAD</keyword>
<feature type="compositionally biased region" description="Polar residues" evidence="9">
    <location>
        <begin position="212"/>
        <end position="236"/>
    </location>
</feature>
<feature type="region of interest" description="Disordered" evidence="9">
    <location>
        <begin position="211"/>
        <end position="239"/>
    </location>
</feature>
<dbReference type="CDD" id="cd06183">
    <property type="entry name" value="cyt_b5_reduct_like"/>
    <property type="match status" value="1"/>
</dbReference>
<feature type="binding site" evidence="8">
    <location>
        <position position="125"/>
    </location>
    <ligand>
        <name>FAD</name>
        <dbReference type="ChEBI" id="CHEBI:57692"/>
    </ligand>
</feature>
<proteinExistence type="inferred from homology"/>